<keyword evidence="6 8" id="KW-0472">Membrane</keyword>
<reference evidence="10" key="1">
    <citation type="journal article" date="2020" name="Stud. Mycol.">
        <title>101 Dothideomycetes genomes: a test case for predicting lifestyles and emergence of pathogens.</title>
        <authorList>
            <person name="Haridas S."/>
            <person name="Albert R."/>
            <person name="Binder M."/>
            <person name="Bloem J."/>
            <person name="Labutti K."/>
            <person name="Salamov A."/>
            <person name="Andreopoulos B."/>
            <person name="Baker S."/>
            <person name="Barry K."/>
            <person name="Bills G."/>
            <person name="Bluhm B."/>
            <person name="Cannon C."/>
            <person name="Castanera R."/>
            <person name="Culley D."/>
            <person name="Daum C."/>
            <person name="Ezra D."/>
            <person name="Gonzalez J."/>
            <person name="Henrissat B."/>
            <person name="Kuo A."/>
            <person name="Liang C."/>
            <person name="Lipzen A."/>
            <person name="Lutzoni F."/>
            <person name="Magnuson J."/>
            <person name="Mondo S."/>
            <person name="Nolan M."/>
            <person name="Ohm R."/>
            <person name="Pangilinan J."/>
            <person name="Park H.-J."/>
            <person name="Ramirez L."/>
            <person name="Alfaro M."/>
            <person name="Sun H."/>
            <person name="Tritt A."/>
            <person name="Yoshinaga Y."/>
            <person name="Zwiers L.-H."/>
            <person name="Turgeon B."/>
            <person name="Goodwin S."/>
            <person name="Spatafora J."/>
            <person name="Crous P."/>
            <person name="Grigoriev I."/>
        </authorList>
    </citation>
    <scope>NUCLEOTIDE SEQUENCE</scope>
    <source>
        <strain evidence="10">Tuck. ex Michener</strain>
    </source>
</reference>
<keyword evidence="11" id="KW-1185">Reference proteome</keyword>
<evidence type="ECO:0000256" key="1">
    <source>
        <dbReference type="ARBA" id="ARBA00004141"/>
    </source>
</evidence>
<evidence type="ECO:0000256" key="8">
    <source>
        <dbReference type="SAM" id="Phobius"/>
    </source>
</evidence>
<organism evidence="10 11">
    <name type="scientific">Viridothelium virens</name>
    <name type="common">Speckled blister lichen</name>
    <name type="synonym">Trypethelium virens</name>
    <dbReference type="NCBI Taxonomy" id="1048519"/>
    <lineage>
        <taxon>Eukaryota</taxon>
        <taxon>Fungi</taxon>
        <taxon>Dikarya</taxon>
        <taxon>Ascomycota</taxon>
        <taxon>Pezizomycotina</taxon>
        <taxon>Dothideomycetes</taxon>
        <taxon>Dothideomycetes incertae sedis</taxon>
        <taxon>Trypetheliales</taxon>
        <taxon>Trypetheliaceae</taxon>
        <taxon>Viridothelium</taxon>
    </lineage>
</organism>
<keyword evidence="5 8" id="KW-1133">Transmembrane helix</keyword>
<feature type="transmembrane region" description="Helical" evidence="8">
    <location>
        <begin position="187"/>
        <end position="204"/>
    </location>
</feature>
<feature type="transmembrane region" description="Helical" evidence="8">
    <location>
        <begin position="153"/>
        <end position="175"/>
    </location>
</feature>
<dbReference type="PROSITE" id="PS50850">
    <property type="entry name" value="MFS"/>
    <property type="match status" value="1"/>
</dbReference>
<feature type="transmembrane region" description="Helical" evidence="8">
    <location>
        <begin position="274"/>
        <end position="296"/>
    </location>
</feature>
<evidence type="ECO:0000256" key="7">
    <source>
        <dbReference type="RuleBase" id="RU003346"/>
    </source>
</evidence>
<evidence type="ECO:0000256" key="2">
    <source>
        <dbReference type="ARBA" id="ARBA00010992"/>
    </source>
</evidence>
<keyword evidence="4 8" id="KW-0812">Transmembrane</keyword>
<feature type="transmembrane region" description="Helical" evidence="8">
    <location>
        <begin position="372"/>
        <end position="395"/>
    </location>
</feature>
<comment type="similarity">
    <text evidence="2 7">Belongs to the major facilitator superfamily. Sugar transporter (TC 2.A.1.1) family.</text>
</comment>
<dbReference type="OrthoDB" id="6133115at2759"/>
<dbReference type="FunFam" id="1.20.1250.20:FF:000134">
    <property type="entry name" value="MFS sugar transporter protein"/>
    <property type="match status" value="1"/>
</dbReference>
<dbReference type="InterPro" id="IPR050360">
    <property type="entry name" value="MFS_Sugar_Transporters"/>
</dbReference>
<name>A0A6A6HRC7_VIRVR</name>
<evidence type="ECO:0000256" key="5">
    <source>
        <dbReference type="ARBA" id="ARBA00022989"/>
    </source>
</evidence>
<keyword evidence="3 7" id="KW-0813">Transport</keyword>
<dbReference type="NCBIfam" id="TIGR00879">
    <property type="entry name" value="SP"/>
    <property type="match status" value="1"/>
</dbReference>
<dbReference type="InterPro" id="IPR005828">
    <property type="entry name" value="MFS_sugar_transport-like"/>
</dbReference>
<feature type="transmembrane region" description="Helical" evidence="8">
    <location>
        <begin position="316"/>
        <end position="333"/>
    </location>
</feature>
<dbReference type="SUPFAM" id="SSF103473">
    <property type="entry name" value="MFS general substrate transporter"/>
    <property type="match status" value="1"/>
</dbReference>
<feature type="domain" description="Major facilitator superfamily (MFS) profile" evidence="9">
    <location>
        <begin position="26"/>
        <end position="463"/>
    </location>
</feature>
<dbReference type="GO" id="GO:0016020">
    <property type="term" value="C:membrane"/>
    <property type="evidence" value="ECO:0007669"/>
    <property type="project" value="UniProtKB-SubCell"/>
</dbReference>
<dbReference type="InterPro" id="IPR005829">
    <property type="entry name" value="Sugar_transporter_CS"/>
</dbReference>
<keyword evidence="10" id="KW-0762">Sugar transport</keyword>
<dbReference type="InterPro" id="IPR036259">
    <property type="entry name" value="MFS_trans_sf"/>
</dbReference>
<feature type="transmembrane region" description="Helical" evidence="8">
    <location>
        <begin position="94"/>
        <end position="112"/>
    </location>
</feature>
<dbReference type="PANTHER" id="PTHR48022:SF31">
    <property type="entry name" value="HEXOSE TRANSPORTER"/>
    <property type="match status" value="1"/>
</dbReference>
<dbReference type="GO" id="GO:0005351">
    <property type="term" value="F:carbohydrate:proton symporter activity"/>
    <property type="evidence" value="ECO:0007669"/>
    <property type="project" value="TreeGrafter"/>
</dbReference>
<dbReference type="Gene3D" id="1.20.1250.20">
    <property type="entry name" value="MFS general substrate transporter like domains"/>
    <property type="match status" value="1"/>
</dbReference>
<feature type="transmembrane region" description="Helical" evidence="8">
    <location>
        <begin position="416"/>
        <end position="436"/>
    </location>
</feature>
<dbReference type="Proteomes" id="UP000800092">
    <property type="component" value="Unassembled WGS sequence"/>
</dbReference>
<dbReference type="PRINTS" id="PR00171">
    <property type="entry name" value="SUGRTRNSPORT"/>
</dbReference>
<feature type="transmembrane region" description="Helical" evidence="8">
    <location>
        <begin position="340"/>
        <end position="360"/>
    </location>
</feature>
<dbReference type="Pfam" id="PF00083">
    <property type="entry name" value="Sugar_tr"/>
    <property type="match status" value="1"/>
</dbReference>
<dbReference type="EMBL" id="ML991771">
    <property type="protein sequence ID" value="KAF2239990.1"/>
    <property type="molecule type" value="Genomic_DNA"/>
</dbReference>
<feature type="transmembrane region" description="Helical" evidence="8">
    <location>
        <begin position="21"/>
        <end position="39"/>
    </location>
</feature>
<feature type="transmembrane region" description="Helical" evidence="8">
    <location>
        <begin position="118"/>
        <end position="141"/>
    </location>
</feature>
<evidence type="ECO:0000259" key="9">
    <source>
        <dbReference type="PROSITE" id="PS50850"/>
    </source>
</evidence>
<accession>A0A6A6HRC7</accession>
<evidence type="ECO:0000313" key="10">
    <source>
        <dbReference type="EMBL" id="KAF2239990.1"/>
    </source>
</evidence>
<protein>
    <submittedName>
        <fullName evidence="10">MFS sugar transporter-like protein</fullName>
    </submittedName>
</protein>
<feature type="transmembrane region" description="Helical" evidence="8">
    <location>
        <begin position="442"/>
        <end position="460"/>
    </location>
</feature>
<dbReference type="AlphaFoldDB" id="A0A6A6HRC7"/>
<feature type="transmembrane region" description="Helical" evidence="8">
    <location>
        <begin position="59"/>
        <end position="82"/>
    </location>
</feature>
<evidence type="ECO:0000256" key="3">
    <source>
        <dbReference type="ARBA" id="ARBA00022448"/>
    </source>
</evidence>
<comment type="subcellular location">
    <subcellularLocation>
        <location evidence="1">Membrane</location>
        <topology evidence="1">Multi-pass membrane protein</topology>
    </subcellularLocation>
</comment>
<evidence type="ECO:0000313" key="11">
    <source>
        <dbReference type="Proteomes" id="UP000800092"/>
    </source>
</evidence>
<dbReference type="PROSITE" id="PS00217">
    <property type="entry name" value="SUGAR_TRANSPORT_2"/>
    <property type="match status" value="1"/>
</dbReference>
<dbReference type="InterPro" id="IPR020846">
    <property type="entry name" value="MFS_dom"/>
</dbReference>
<evidence type="ECO:0000256" key="4">
    <source>
        <dbReference type="ARBA" id="ARBA00022692"/>
    </source>
</evidence>
<proteinExistence type="inferred from homology"/>
<dbReference type="PANTHER" id="PTHR48022">
    <property type="entry name" value="PLASTIDIC GLUCOSE TRANSPORTER 4"/>
    <property type="match status" value="1"/>
</dbReference>
<evidence type="ECO:0000256" key="6">
    <source>
        <dbReference type="ARBA" id="ARBA00023136"/>
    </source>
</evidence>
<dbReference type="InterPro" id="IPR003663">
    <property type="entry name" value="Sugar/inositol_transpt"/>
</dbReference>
<gene>
    <name evidence="10" type="ORF">EV356DRAFT_511287</name>
</gene>
<sequence length="509" mass="55122">MTGNAESGTWIPVWVPKSSRLIAVLLVLCSIVTSTTFGYDGSMVNGLNILPSYLNYFHLDTATIGLQTSSVFIGGCIAGLTWGKVTDILGRRPALLWAAVITLVAVILQTAAQDIAMFVVARILIGLGTGASGLTGPAYLAETLPLHWRGWGLGIFNDCYYVGGLIAAGVTYGTFTLNSTWSWRTPSLIQGVTSILCIAIIPFIPESPRWLAYQNRESAALHVVAQTYASGDSSSPIVLAAYKEIIDTIAYEKNVGETLSLAQLVRTRVARKRVLLACSAAVFSTIAGNVIASYYLGTMLDNAGITDTTTQLQINVILNAWCLVCSVAGTWSTDRWGRKPTAVVCTAALTVFLFTVGALTKVYGTSASRSGVYGTVAAIFLFQGAYSFGWTPLLYMYPPEVLNYPVRANGMGVFQFVENGVALLIVWTMPIALANIGWKTYMINGAWDVVMVGLVAYYWVETKGKTLEEIDQVLEGAKHTDLPDLEMIYRGKEEINVVEIQEEVKNMSI</sequence>